<evidence type="ECO:0000256" key="6">
    <source>
        <dbReference type="ARBA" id="ARBA00022741"/>
    </source>
</evidence>
<feature type="region of interest" description="Disordered" evidence="11">
    <location>
        <begin position="1"/>
        <end position="39"/>
    </location>
</feature>
<dbReference type="Pfam" id="PF00005">
    <property type="entry name" value="ABC_tran"/>
    <property type="match status" value="2"/>
</dbReference>
<dbReference type="Pfam" id="PF06422">
    <property type="entry name" value="PDR_CDR"/>
    <property type="match status" value="1"/>
</dbReference>
<keyword evidence="7" id="KW-0067">ATP-binding</keyword>
<feature type="transmembrane region" description="Helical" evidence="12">
    <location>
        <begin position="1207"/>
        <end position="1233"/>
    </location>
</feature>
<dbReference type="GO" id="GO:0005886">
    <property type="term" value="C:plasma membrane"/>
    <property type="evidence" value="ECO:0007669"/>
    <property type="project" value="UniProtKB-SubCell"/>
</dbReference>
<keyword evidence="5 12" id="KW-0812">Transmembrane</keyword>
<feature type="domain" description="ABC transporter" evidence="13">
    <location>
        <begin position="86"/>
        <end position="338"/>
    </location>
</feature>
<feature type="transmembrane region" description="Helical" evidence="12">
    <location>
        <begin position="449"/>
        <end position="469"/>
    </location>
</feature>
<dbReference type="FunFam" id="3.40.50.300:FF:001465">
    <property type="entry name" value="ABC multidrug transporter (Eurofung)"/>
    <property type="match status" value="1"/>
</dbReference>
<dbReference type="GO" id="GO:0016887">
    <property type="term" value="F:ATP hydrolysis activity"/>
    <property type="evidence" value="ECO:0007669"/>
    <property type="project" value="InterPro"/>
</dbReference>
<dbReference type="PROSITE" id="PS50893">
    <property type="entry name" value="ABC_TRANSPORTER_2"/>
    <property type="match status" value="2"/>
</dbReference>
<feature type="transmembrane region" description="Helical" evidence="12">
    <location>
        <begin position="516"/>
        <end position="536"/>
    </location>
</feature>
<keyword evidence="6" id="KW-0547">Nucleotide-binding</keyword>
<gene>
    <name evidence="14" type="ORF">D0859_08298</name>
</gene>
<feature type="transmembrane region" description="Helical" evidence="12">
    <location>
        <begin position="1400"/>
        <end position="1418"/>
    </location>
</feature>
<proteinExistence type="inferred from homology"/>
<dbReference type="PROSITE" id="PS00211">
    <property type="entry name" value="ABC_TRANSPORTER_1"/>
    <property type="match status" value="1"/>
</dbReference>
<feature type="transmembrane region" description="Helical" evidence="12">
    <location>
        <begin position="588"/>
        <end position="609"/>
    </location>
</feature>
<comment type="subcellular location">
    <subcellularLocation>
        <location evidence="1">Cell membrane</location>
        <topology evidence="1">Multi-pass membrane protein</topology>
    </subcellularLocation>
</comment>
<feature type="domain" description="ABC transporter" evidence="13">
    <location>
        <begin position="772"/>
        <end position="1021"/>
    </location>
</feature>
<evidence type="ECO:0000313" key="15">
    <source>
        <dbReference type="Proteomes" id="UP000281677"/>
    </source>
</evidence>
<dbReference type="InterPro" id="IPR034003">
    <property type="entry name" value="ABCG_PDR_2"/>
</dbReference>
<dbReference type="InterPro" id="IPR027417">
    <property type="entry name" value="P-loop_NTPase"/>
</dbReference>
<dbReference type="GO" id="GO:0005524">
    <property type="term" value="F:ATP binding"/>
    <property type="evidence" value="ECO:0007669"/>
    <property type="project" value="UniProtKB-KW"/>
</dbReference>
<feature type="transmembrane region" description="Helical" evidence="12">
    <location>
        <begin position="616"/>
        <end position="634"/>
    </location>
</feature>
<organism evidence="14 15">
    <name type="scientific">Hortaea werneckii</name>
    <name type="common">Black yeast</name>
    <name type="synonym">Cladosporium werneckii</name>
    <dbReference type="NCBI Taxonomy" id="91943"/>
    <lineage>
        <taxon>Eukaryota</taxon>
        <taxon>Fungi</taxon>
        <taxon>Dikarya</taxon>
        <taxon>Ascomycota</taxon>
        <taxon>Pezizomycotina</taxon>
        <taxon>Dothideomycetes</taxon>
        <taxon>Dothideomycetidae</taxon>
        <taxon>Mycosphaerellales</taxon>
        <taxon>Teratosphaeriaceae</taxon>
        <taxon>Hortaea</taxon>
    </lineage>
</organism>
<keyword evidence="3" id="KW-0813">Transport</keyword>
<sequence>MATTPESQSAASSETIAPRMTDGKSSIDGEEHSLIESQQWHKSDKLRELESLHIDDTKQPRRLGVTWNNLTVKGVNSNAAFNENMLSLFNPFHKKAKGAQLKTIIDQSYGCVKPGEMLLVLGRPGSGCTSLLNVLANNRRGYKEVTGDVTFGTMSPKEAENYNGQIIMNAEEELFFPTLSVKNTIDFATRLKAPRDLPAGIDSDEDYAQTYTEFLLESLGISHTAHTKVGDAFVRGVSGGERKRVSILECLTTRASVYCWDNSTRGLDASNALEYVKAVRAMTDILGLSSIVTLYQAGNGIFEQFDKVMVLDEGRQIFYGPREDAVPFMEDLGFVCDDGANRADFLTGVTVPTERRIAKGYEDSFPRNGEQIAAAYSRSKLQARMLEECQTYPRSEVARKDTIAFQELTDSEKHKGLRKSPVSATFIQQVRIAVIRQYQLIWGNKSTVLFQQVATLIQALIGGSLFYNAPPNSAGLFIKGGAIFFSTLYHALLALGEVTDSFTGRPVLAKHRSFSLYHPAAFVIAQVIADLPLLAFQVTQFSVVLYWMVGLKATAGAFFTFLVISYLNALTMTQFFRAVGAFFPTFDAATKVSGLSFVALFMYMGYMIAKPVMHPWFVWIYWINPMAYAFDALTSNEFHDTVMSCVGPNLVPNGPGYGADAGGQSCVGVTGAAPGDVRFSGDSYLSGLSYSYSHVWRNFGVQWGWWLLFIALTAWFTSNWKQMGDGGRQLLIPRERQQQAKHLLRAQDEEASAQDSKASEARSDNPIENDLIRNKSVFTWKDLTYTVKTPDGDRVLLDKVSGYVKPGMLGALMGSSGAGKTTLLDVLARRKTSGTITGSVLVDGRPIPVSFQRSAGYVEQLDIHEPLATVREALEFSALLRQSRETPDKEKLRYVDTIIELLELHDLEHTLIGSPGAGLSVEQRKRLTIGVELVAKPSILIFLDEPTSGLDGQAAFNTVRFLRKLAAAGQAILVTIHQPSAHLFSQFDTLLLLTKGGKTVYFGDIGENADTIKSYLGRHGAPCPPEANPAEHMIEVVTGMGKHKDQDWSQIWLDSPENEKLSQEIENMVTEAGAKPSPIQDDSNEFAASTWTQVKLVTQRMNVSLFRNTEYVTNKFAMHILLALLNGFTYWMLGDSLSDLQQNLFTVFNVIFVSPGVISQLQPLFIDRRDIFEAREEKSKMVRTDKISSLALERQANRIVQYHWGPFVTGLIVSEFPYLIICALLYFVCWYFAPGLPLGAYSAGSVFFDLVMFEFLYTAVGQAIAAYSPNAVFASLVNPLIIVTLVSFCGVVVPYNQIEPFWRYWLYYIDPFNYLMSSLLIFTTWEKPVQCKPNEIALFDPAPGQTCAEYLGPYQRGRGSATNLLNPNDTANCQVCQYTTGADYLQTLNLAEKYYGWRNAGLVVVFVFGVYGLVYFLMKLRTKQTKKAED</sequence>
<keyword evidence="9 12" id="KW-0472">Membrane</keyword>
<evidence type="ECO:0000256" key="8">
    <source>
        <dbReference type="ARBA" id="ARBA00022989"/>
    </source>
</evidence>
<evidence type="ECO:0000256" key="12">
    <source>
        <dbReference type="SAM" id="Phobius"/>
    </source>
</evidence>
<dbReference type="InterPro" id="IPR003593">
    <property type="entry name" value="AAA+_ATPase"/>
</dbReference>
<evidence type="ECO:0000313" key="14">
    <source>
        <dbReference type="EMBL" id="RMZ27635.1"/>
    </source>
</evidence>
<reference evidence="14 15" key="1">
    <citation type="journal article" date="2018" name="BMC Genomics">
        <title>Genomic evidence for intraspecific hybridization in a clonal and extremely halotolerant yeast.</title>
        <authorList>
            <person name="Gostincar C."/>
            <person name="Stajich J.E."/>
            <person name="Zupancic J."/>
            <person name="Zalar P."/>
            <person name="Gunde-Cimerman N."/>
        </authorList>
    </citation>
    <scope>NUCLEOTIDE SEQUENCE [LARGE SCALE GENOMIC DNA]</scope>
    <source>
        <strain evidence="14 15">EXF-120</strain>
    </source>
</reference>
<comment type="caution">
    <text evidence="14">The sequence shown here is derived from an EMBL/GenBank/DDBJ whole genome shotgun (WGS) entry which is preliminary data.</text>
</comment>
<feature type="compositionally biased region" description="Basic and acidic residues" evidence="11">
    <location>
        <begin position="21"/>
        <end position="39"/>
    </location>
</feature>
<evidence type="ECO:0000256" key="4">
    <source>
        <dbReference type="ARBA" id="ARBA00022475"/>
    </source>
</evidence>
<feature type="transmembrane region" description="Helical" evidence="12">
    <location>
        <begin position="1145"/>
        <end position="1166"/>
    </location>
</feature>
<feature type="transmembrane region" description="Helical" evidence="12">
    <location>
        <begin position="476"/>
        <end position="496"/>
    </location>
</feature>
<dbReference type="CDD" id="cd03233">
    <property type="entry name" value="ABCG_PDR_domain1"/>
    <property type="match status" value="1"/>
</dbReference>
<dbReference type="CDD" id="cd03232">
    <property type="entry name" value="ABCG_PDR_domain2"/>
    <property type="match status" value="1"/>
</dbReference>
<evidence type="ECO:0000256" key="10">
    <source>
        <dbReference type="ARBA" id="ARBA00023180"/>
    </source>
</evidence>
<dbReference type="Proteomes" id="UP000281677">
    <property type="component" value="Unassembled WGS sequence"/>
</dbReference>
<feature type="transmembrane region" description="Helical" evidence="12">
    <location>
        <begin position="703"/>
        <end position="720"/>
    </location>
</feature>
<keyword evidence="4" id="KW-1003">Cell membrane</keyword>
<dbReference type="OrthoDB" id="245989at2759"/>
<evidence type="ECO:0000256" key="3">
    <source>
        <dbReference type="ARBA" id="ARBA00022448"/>
    </source>
</evidence>
<feature type="transmembrane region" description="Helical" evidence="12">
    <location>
        <begin position="1239"/>
        <end position="1260"/>
    </location>
</feature>
<evidence type="ECO:0000256" key="7">
    <source>
        <dbReference type="ARBA" id="ARBA00022840"/>
    </source>
</evidence>
<dbReference type="GO" id="GO:0140359">
    <property type="term" value="F:ABC-type transporter activity"/>
    <property type="evidence" value="ECO:0007669"/>
    <property type="project" value="InterPro"/>
</dbReference>
<dbReference type="Gene3D" id="3.40.50.300">
    <property type="entry name" value="P-loop containing nucleotide triphosphate hydrolases"/>
    <property type="match status" value="2"/>
</dbReference>
<protein>
    <recommendedName>
        <fullName evidence="13">ABC transporter domain-containing protein</fullName>
    </recommendedName>
</protein>
<keyword evidence="8 12" id="KW-1133">Transmembrane helix</keyword>
<evidence type="ECO:0000256" key="2">
    <source>
        <dbReference type="ARBA" id="ARBA00006012"/>
    </source>
</evidence>
<accession>A0A3M7IQ41</accession>
<dbReference type="InterPro" id="IPR003439">
    <property type="entry name" value="ABC_transporter-like_ATP-bd"/>
</dbReference>
<dbReference type="PANTHER" id="PTHR19241">
    <property type="entry name" value="ATP-BINDING CASSETTE TRANSPORTER"/>
    <property type="match status" value="1"/>
</dbReference>
<evidence type="ECO:0000256" key="1">
    <source>
        <dbReference type="ARBA" id="ARBA00004651"/>
    </source>
</evidence>
<dbReference type="InterPro" id="IPR010929">
    <property type="entry name" value="PDR_CDR_ABC"/>
</dbReference>
<dbReference type="InterPro" id="IPR043926">
    <property type="entry name" value="ABCG_dom"/>
</dbReference>
<dbReference type="InterPro" id="IPR034001">
    <property type="entry name" value="ABCG_PDR_1"/>
</dbReference>
<feature type="transmembrane region" description="Helical" evidence="12">
    <location>
        <begin position="1272"/>
        <end position="1295"/>
    </location>
</feature>
<name>A0A3M7IQ41_HORWE</name>
<dbReference type="EMBL" id="QWIT01000239">
    <property type="protein sequence ID" value="RMZ27635.1"/>
    <property type="molecule type" value="Genomic_DNA"/>
</dbReference>
<dbReference type="SMART" id="SM00382">
    <property type="entry name" value="AAA"/>
    <property type="match status" value="2"/>
</dbReference>
<dbReference type="InterPro" id="IPR013525">
    <property type="entry name" value="ABC2_TM"/>
</dbReference>
<feature type="compositionally biased region" description="Polar residues" evidence="11">
    <location>
        <begin position="1"/>
        <end position="15"/>
    </location>
</feature>
<evidence type="ECO:0000256" key="11">
    <source>
        <dbReference type="SAM" id="MobiDB-lite"/>
    </source>
</evidence>
<keyword evidence="10" id="KW-0325">Glycoprotein</keyword>
<dbReference type="FunFam" id="3.40.50.300:FF:000054">
    <property type="entry name" value="ABC multidrug transporter atrF"/>
    <property type="match status" value="1"/>
</dbReference>
<dbReference type="Pfam" id="PF19055">
    <property type="entry name" value="ABC2_membrane_7"/>
    <property type="match status" value="1"/>
</dbReference>
<feature type="region of interest" description="Disordered" evidence="11">
    <location>
        <begin position="741"/>
        <end position="765"/>
    </location>
</feature>
<evidence type="ECO:0000259" key="13">
    <source>
        <dbReference type="PROSITE" id="PS50893"/>
    </source>
</evidence>
<feature type="transmembrane region" description="Helical" evidence="12">
    <location>
        <begin position="543"/>
        <end position="568"/>
    </location>
</feature>
<dbReference type="VEuPathDB" id="FungiDB:BTJ68_07527"/>
<dbReference type="SUPFAM" id="SSF52540">
    <property type="entry name" value="P-loop containing nucleoside triphosphate hydrolases"/>
    <property type="match status" value="2"/>
</dbReference>
<comment type="similarity">
    <text evidence="2">Belongs to the ABC transporter superfamily. ABCG family. PDR (TC 3.A.1.205) subfamily.</text>
</comment>
<evidence type="ECO:0000256" key="5">
    <source>
        <dbReference type="ARBA" id="ARBA00022692"/>
    </source>
</evidence>
<dbReference type="InterPro" id="IPR017871">
    <property type="entry name" value="ABC_transporter-like_CS"/>
</dbReference>
<evidence type="ECO:0000256" key="9">
    <source>
        <dbReference type="ARBA" id="ARBA00023136"/>
    </source>
</evidence>
<feature type="transmembrane region" description="Helical" evidence="12">
    <location>
        <begin position="1116"/>
        <end position="1133"/>
    </location>
</feature>
<dbReference type="Pfam" id="PF01061">
    <property type="entry name" value="ABC2_membrane"/>
    <property type="match status" value="3"/>
</dbReference>